<keyword evidence="1" id="KW-0472">Membrane</keyword>
<organism evidence="2 3">
    <name type="scientific">Desulforhabdus amnigena</name>
    <dbReference type="NCBI Taxonomy" id="40218"/>
    <lineage>
        <taxon>Bacteria</taxon>
        <taxon>Pseudomonadati</taxon>
        <taxon>Thermodesulfobacteriota</taxon>
        <taxon>Syntrophobacteria</taxon>
        <taxon>Syntrophobacterales</taxon>
        <taxon>Syntrophobacteraceae</taxon>
        <taxon>Desulforhabdus</taxon>
    </lineage>
</organism>
<keyword evidence="1" id="KW-1133">Transmembrane helix</keyword>
<dbReference type="Proteomes" id="UP001144372">
    <property type="component" value="Unassembled WGS sequence"/>
</dbReference>
<proteinExistence type="predicted"/>
<sequence length="152" mass="17247">MKWRNHAIMAASIAVMMQLYPAEILYCASFAGLPDQLESIGRVRILAHRTWTHEVFVWLVPLLVFYAFPNVLASVPRLFSIPVEPNFQRFFMIRTWVLFLPGLLHLAGDILTPMGIRVATRKVSLGLFTTGSFLEYLVAGLFVIAALFFRMG</sequence>
<protein>
    <recommendedName>
        <fullName evidence="4">Metal-dependent hydrolase</fullName>
    </recommendedName>
</protein>
<feature type="transmembrane region" description="Helical" evidence="1">
    <location>
        <begin position="55"/>
        <end position="79"/>
    </location>
</feature>
<evidence type="ECO:0008006" key="4">
    <source>
        <dbReference type="Google" id="ProtNLM"/>
    </source>
</evidence>
<name>A0A9W6FSU0_9BACT</name>
<gene>
    <name evidence="2" type="ORF">DAMNIGENAA_18620</name>
</gene>
<dbReference type="Pfam" id="PF04307">
    <property type="entry name" value="YdjM"/>
    <property type="match status" value="1"/>
</dbReference>
<reference evidence="2" key="1">
    <citation type="submission" date="2022-12" db="EMBL/GenBank/DDBJ databases">
        <title>Reference genome sequencing for broad-spectrum identification of bacterial and archaeal isolates by mass spectrometry.</title>
        <authorList>
            <person name="Sekiguchi Y."/>
            <person name="Tourlousse D.M."/>
        </authorList>
    </citation>
    <scope>NUCLEOTIDE SEQUENCE</scope>
    <source>
        <strain evidence="2">ASRB1</strain>
    </source>
</reference>
<keyword evidence="1" id="KW-0812">Transmembrane</keyword>
<feature type="transmembrane region" description="Helical" evidence="1">
    <location>
        <begin position="91"/>
        <end position="111"/>
    </location>
</feature>
<dbReference type="RefSeq" id="WP_281793681.1">
    <property type="nucleotide sequence ID" value="NZ_BSDR01000001.1"/>
</dbReference>
<feature type="transmembrane region" description="Helical" evidence="1">
    <location>
        <begin position="123"/>
        <end position="149"/>
    </location>
</feature>
<dbReference type="InterPro" id="IPR007404">
    <property type="entry name" value="YdjM-like"/>
</dbReference>
<comment type="caution">
    <text evidence="2">The sequence shown here is derived from an EMBL/GenBank/DDBJ whole genome shotgun (WGS) entry which is preliminary data.</text>
</comment>
<keyword evidence="3" id="KW-1185">Reference proteome</keyword>
<dbReference type="EMBL" id="BSDR01000001">
    <property type="protein sequence ID" value="GLI34429.1"/>
    <property type="molecule type" value="Genomic_DNA"/>
</dbReference>
<evidence type="ECO:0000313" key="2">
    <source>
        <dbReference type="EMBL" id="GLI34429.1"/>
    </source>
</evidence>
<dbReference type="AlphaFoldDB" id="A0A9W6FSU0"/>
<evidence type="ECO:0000256" key="1">
    <source>
        <dbReference type="SAM" id="Phobius"/>
    </source>
</evidence>
<accession>A0A9W6FSU0</accession>
<evidence type="ECO:0000313" key="3">
    <source>
        <dbReference type="Proteomes" id="UP001144372"/>
    </source>
</evidence>